<evidence type="ECO:0000256" key="1">
    <source>
        <dbReference type="SAM" id="MobiDB-lite"/>
    </source>
</evidence>
<evidence type="ECO:0000313" key="2">
    <source>
        <dbReference type="EMBL" id="CAD8863652.1"/>
    </source>
</evidence>
<reference evidence="2" key="1">
    <citation type="submission" date="2021-01" db="EMBL/GenBank/DDBJ databases">
        <authorList>
            <person name="Corre E."/>
            <person name="Pelletier E."/>
            <person name="Niang G."/>
            <person name="Scheremetjew M."/>
            <person name="Finn R."/>
            <person name="Kale V."/>
            <person name="Holt S."/>
            <person name="Cochrane G."/>
            <person name="Meng A."/>
            <person name="Brown T."/>
            <person name="Cohen L."/>
        </authorList>
    </citation>
    <scope>NUCLEOTIDE SEQUENCE</scope>
</reference>
<organism evidence="2">
    <name type="scientific">Noctiluca scintillans</name>
    <name type="common">Sea sparkle</name>
    <name type="synonym">Red tide dinoflagellate</name>
    <dbReference type="NCBI Taxonomy" id="2966"/>
    <lineage>
        <taxon>Eukaryota</taxon>
        <taxon>Sar</taxon>
        <taxon>Alveolata</taxon>
        <taxon>Dinophyceae</taxon>
        <taxon>Noctilucales</taxon>
        <taxon>Noctilucaceae</taxon>
        <taxon>Noctiluca</taxon>
    </lineage>
</organism>
<sequence>MGQNYGKCQVCARRSKFESEKPSKNPLTAGSPSDSTDVGVPDTSPTIDGPVCKEGEETTLKTETAPKKLKSGREGASEQPLLTPVRSIPEAPARSSVRLAPKARKTKSVRLSTNVAALPEGPPKSPREPEDGTVQMCSLDDSEDDEMDWYNDGENGHGEDLHAGMPRGTLDNLFPPDYNTTRSASVMWWHDDRKSGLLTEEDLVAGTVVPLDQAPEVHNMSIGKESVDWTDCTFRKSAVLLPEEA</sequence>
<feature type="compositionally biased region" description="Basic and acidic residues" evidence="1">
    <location>
        <begin position="51"/>
        <end position="76"/>
    </location>
</feature>
<proteinExistence type="predicted"/>
<dbReference type="AlphaFoldDB" id="A0A7S1FFZ7"/>
<name>A0A7S1FFZ7_NOCSC</name>
<feature type="region of interest" description="Disordered" evidence="1">
    <location>
        <begin position="1"/>
        <end position="133"/>
    </location>
</feature>
<accession>A0A7S1FFZ7</accession>
<feature type="compositionally biased region" description="Polar residues" evidence="1">
    <location>
        <begin position="25"/>
        <end position="36"/>
    </location>
</feature>
<dbReference type="EMBL" id="HBFQ01053385">
    <property type="protein sequence ID" value="CAD8863652.1"/>
    <property type="molecule type" value="Transcribed_RNA"/>
</dbReference>
<protein>
    <submittedName>
        <fullName evidence="2">Uncharacterized protein</fullName>
    </submittedName>
</protein>
<gene>
    <name evidence="2" type="ORF">NSCI0253_LOCUS38007</name>
</gene>